<dbReference type="GO" id="GO:0003677">
    <property type="term" value="F:DNA binding"/>
    <property type="evidence" value="ECO:0007669"/>
    <property type="project" value="InterPro"/>
</dbReference>
<evidence type="ECO:0000313" key="3">
    <source>
        <dbReference type="Proteomes" id="UP000253606"/>
    </source>
</evidence>
<reference evidence="2 3" key="1">
    <citation type="journal article" date="2018" name="Front. Microbiol.">
        <title>Hydrolytic Capabilities as a Key to Environmental Success: Chitinolytic and Cellulolytic Acidobacteria From Acidic Sub-arctic Soils and Boreal Peatlands.</title>
        <authorList>
            <person name="Belova S.E."/>
            <person name="Ravin N.V."/>
            <person name="Pankratov T.A."/>
            <person name="Rakitin A.L."/>
            <person name="Ivanova A.A."/>
            <person name="Beletsky A.V."/>
            <person name="Mardanov A.V."/>
            <person name="Sinninghe Damste J.S."/>
            <person name="Dedysh S.N."/>
        </authorList>
    </citation>
    <scope>NUCLEOTIDE SEQUENCE [LARGE SCALE GENOMIC DNA]</scope>
    <source>
        <strain evidence="2 3">SBC82</strain>
    </source>
</reference>
<dbReference type="InterPro" id="IPR036390">
    <property type="entry name" value="WH_DNA-bd_sf"/>
</dbReference>
<feature type="domain" description="HTH crp-type" evidence="1">
    <location>
        <begin position="98"/>
        <end position="164"/>
    </location>
</feature>
<dbReference type="PROSITE" id="PS51063">
    <property type="entry name" value="HTH_CRP_2"/>
    <property type="match status" value="1"/>
</dbReference>
<keyword evidence="3" id="KW-1185">Reference proteome</keyword>
<dbReference type="Gene3D" id="1.10.10.10">
    <property type="entry name" value="Winged helix-like DNA-binding domain superfamily/Winged helix DNA-binding domain"/>
    <property type="match status" value="1"/>
</dbReference>
<protein>
    <recommendedName>
        <fullName evidence="1">HTH crp-type domain-containing protein</fullName>
    </recommendedName>
</protein>
<dbReference type="EMBL" id="CP030840">
    <property type="protein sequence ID" value="AXC11443.1"/>
    <property type="molecule type" value="Genomic_DNA"/>
</dbReference>
<evidence type="ECO:0000259" key="1">
    <source>
        <dbReference type="PROSITE" id="PS51063"/>
    </source>
</evidence>
<dbReference type="GO" id="GO:0006355">
    <property type="term" value="P:regulation of DNA-templated transcription"/>
    <property type="evidence" value="ECO:0007669"/>
    <property type="project" value="InterPro"/>
</dbReference>
<accession>A0A2Z5FX29</accession>
<dbReference type="KEGG" id="abas:ACPOL_2119"/>
<dbReference type="InterPro" id="IPR012318">
    <property type="entry name" value="HTH_CRP"/>
</dbReference>
<name>A0A2Z5FX29_9BACT</name>
<dbReference type="Proteomes" id="UP000253606">
    <property type="component" value="Chromosome"/>
</dbReference>
<dbReference type="Pfam" id="PF13545">
    <property type="entry name" value="HTH_Crp_2"/>
    <property type="match status" value="1"/>
</dbReference>
<dbReference type="AlphaFoldDB" id="A0A2Z5FX29"/>
<sequence length="187" mass="20668">MTSGLTSIVAYMSNGSGTEVGIVGSEGVVESFHLLSSPSVQNVQTRGWVQIAGTAMRMRFSDAYKEFLSSEVLRTPVLGFVQCQGSILGQLAACNRLHDVEERLARWLLMVQDRVGGEVLPLTQELLAIMLGARRSSVTLAASDLQRRGLIEYHRGQVKIMQRDLLENAACECYSVTRRLFANLYLQ</sequence>
<organism evidence="2 3">
    <name type="scientific">Acidisarcina polymorpha</name>
    <dbReference type="NCBI Taxonomy" id="2211140"/>
    <lineage>
        <taxon>Bacteria</taxon>
        <taxon>Pseudomonadati</taxon>
        <taxon>Acidobacteriota</taxon>
        <taxon>Terriglobia</taxon>
        <taxon>Terriglobales</taxon>
        <taxon>Acidobacteriaceae</taxon>
        <taxon>Acidisarcina</taxon>
    </lineage>
</organism>
<proteinExistence type="predicted"/>
<dbReference type="SUPFAM" id="SSF46785">
    <property type="entry name" value="Winged helix' DNA-binding domain"/>
    <property type="match status" value="1"/>
</dbReference>
<dbReference type="InterPro" id="IPR036388">
    <property type="entry name" value="WH-like_DNA-bd_sf"/>
</dbReference>
<gene>
    <name evidence="2" type="ORF">ACPOL_2119</name>
</gene>
<evidence type="ECO:0000313" key="2">
    <source>
        <dbReference type="EMBL" id="AXC11443.1"/>
    </source>
</evidence>